<evidence type="ECO:0000256" key="4">
    <source>
        <dbReference type="ARBA" id="ARBA00022525"/>
    </source>
</evidence>
<dbReference type="AlphaFoldDB" id="A0A396GAV1"/>
<dbReference type="InterPro" id="IPR012334">
    <property type="entry name" value="Pectin_lyas_fold"/>
</dbReference>
<dbReference type="GO" id="GO:0005975">
    <property type="term" value="P:carbohydrate metabolic process"/>
    <property type="evidence" value="ECO:0007669"/>
    <property type="project" value="InterPro"/>
</dbReference>
<proteinExistence type="inferred from homology"/>
<evidence type="ECO:0000256" key="2">
    <source>
        <dbReference type="ARBA" id="ARBA00008834"/>
    </source>
</evidence>
<dbReference type="GO" id="GO:0004650">
    <property type="term" value="F:polygalacturonase activity"/>
    <property type="evidence" value="ECO:0007669"/>
    <property type="project" value="UniProtKB-EC"/>
</dbReference>
<evidence type="ECO:0000256" key="3">
    <source>
        <dbReference type="ARBA" id="ARBA00022512"/>
    </source>
</evidence>
<accession>A0A396GAV1</accession>
<dbReference type="GO" id="GO:0071555">
    <property type="term" value="P:cell wall organization"/>
    <property type="evidence" value="ECO:0007669"/>
    <property type="project" value="UniProtKB-KW"/>
</dbReference>
<dbReference type="Gene3D" id="2.160.20.10">
    <property type="entry name" value="Single-stranded right-handed beta-helix, Pectin lyase-like"/>
    <property type="match status" value="1"/>
</dbReference>
<keyword evidence="3" id="KW-0134">Cell wall</keyword>
<evidence type="ECO:0000313" key="11">
    <source>
        <dbReference type="Proteomes" id="UP000265566"/>
    </source>
</evidence>
<evidence type="ECO:0000256" key="9">
    <source>
        <dbReference type="SAM" id="SignalP"/>
    </source>
</evidence>
<dbReference type="Gramene" id="rna44818">
    <property type="protein sequence ID" value="RHN38849.1"/>
    <property type="gene ID" value="gene44818"/>
</dbReference>
<keyword evidence="4" id="KW-0964">Secreted</keyword>
<reference evidence="11" key="1">
    <citation type="journal article" date="2018" name="Nat. Plants">
        <title>Whole-genome landscape of Medicago truncatula symbiotic genes.</title>
        <authorList>
            <person name="Pecrix Y."/>
            <person name="Staton S.E."/>
            <person name="Sallet E."/>
            <person name="Lelandais-Briere C."/>
            <person name="Moreau S."/>
            <person name="Carrere S."/>
            <person name="Blein T."/>
            <person name="Jardinaud M.F."/>
            <person name="Latrasse D."/>
            <person name="Zouine M."/>
            <person name="Zahm M."/>
            <person name="Kreplak J."/>
            <person name="Mayjonade B."/>
            <person name="Satge C."/>
            <person name="Perez M."/>
            <person name="Cauet S."/>
            <person name="Marande W."/>
            <person name="Chantry-Darmon C."/>
            <person name="Lopez-Roques C."/>
            <person name="Bouchez O."/>
            <person name="Berard A."/>
            <person name="Debelle F."/>
            <person name="Munos S."/>
            <person name="Bendahmane A."/>
            <person name="Berges H."/>
            <person name="Niebel A."/>
            <person name="Buitink J."/>
            <person name="Frugier F."/>
            <person name="Benhamed M."/>
            <person name="Crespi M."/>
            <person name="Gouzy J."/>
            <person name="Gamas P."/>
        </authorList>
    </citation>
    <scope>NUCLEOTIDE SEQUENCE [LARGE SCALE GENOMIC DNA]</scope>
    <source>
        <strain evidence="11">cv. Jemalong A17</strain>
    </source>
</reference>
<evidence type="ECO:0000256" key="6">
    <source>
        <dbReference type="ARBA" id="ARBA00023295"/>
    </source>
</evidence>
<dbReference type="PANTHER" id="PTHR31375">
    <property type="match status" value="1"/>
</dbReference>
<comment type="similarity">
    <text evidence="2 8">Belongs to the glycosyl hydrolase 28 family.</text>
</comment>
<dbReference type="SMART" id="SM00710">
    <property type="entry name" value="PbH1"/>
    <property type="match status" value="3"/>
</dbReference>
<dbReference type="InterPro" id="IPR011050">
    <property type="entry name" value="Pectin_lyase_fold/virulence"/>
</dbReference>
<keyword evidence="9" id="KW-0732">Signal</keyword>
<sequence length="391" mass="42036">MQGFIALALILGFVSPCLCTRMNVGTENAIYNVIQYGARGDGITDDLQVDAFVSAFSSACKAAGMSTLIIPAGKKYMVSKANFSGRCSARVLIQLEGQIVAPSRAAWKSKLYWISVEYVDELTIDGNNKGGFHGGGPTWWQCPTCDRPVMLFFHSCNGLNVRNLRILNSPRSHVAVTMCNHSTFSHISINSAATSPNTDGFDISRSSNVLIENSMIRSGDDCIALNSGSFFINVTRVTCGPGHGISIGNLGRSRSNDQVSDVYIRNCTFIGTTNGARIKTVPGGSGYARQITFEQVILSNVMNPIIIDQGYKISPTDTSVRVSSVTYRGFTGTSASKIAVNLNCSSSGCFDILLDQNNIVATQAGKMTSFFCRNAHGTVRNTFPNVSCLSN</sequence>
<dbReference type="EC" id="3.2.1.15" evidence="10"/>
<dbReference type="Pfam" id="PF00295">
    <property type="entry name" value="Glyco_hydro_28"/>
    <property type="match status" value="1"/>
</dbReference>
<name>A0A396GAV1_MEDTR</name>
<evidence type="ECO:0000256" key="8">
    <source>
        <dbReference type="RuleBase" id="RU361169"/>
    </source>
</evidence>
<dbReference type="InterPro" id="IPR000743">
    <property type="entry name" value="Glyco_hydro_28"/>
</dbReference>
<dbReference type="EMBL" id="PSQE01000008">
    <property type="protein sequence ID" value="RHN38849.1"/>
    <property type="molecule type" value="Genomic_DNA"/>
</dbReference>
<evidence type="ECO:0000256" key="5">
    <source>
        <dbReference type="ARBA" id="ARBA00022801"/>
    </source>
</evidence>
<comment type="subcellular location">
    <subcellularLocation>
        <location evidence="1">Secreted</location>
        <location evidence="1">Cell wall</location>
    </subcellularLocation>
</comment>
<keyword evidence="7" id="KW-0961">Cell wall biogenesis/degradation</keyword>
<protein>
    <submittedName>
        <fullName evidence="10">Putative polygalacturonase</fullName>
        <ecNumber evidence="10">3.2.1.15</ecNumber>
    </submittedName>
</protein>
<organism evidence="10 11">
    <name type="scientific">Medicago truncatula</name>
    <name type="common">Barrel medic</name>
    <name type="synonym">Medicago tribuloides</name>
    <dbReference type="NCBI Taxonomy" id="3880"/>
    <lineage>
        <taxon>Eukaryota</taxon>
        <taxon>Viridiplantae</taxon>
        <taxon>Streptophyta</taxon>
        <taxon>Embryophyta</taxon>
        <taxon>Tracheophyta</taxon>
        <taxon>Spermatophyta</taxon>
        <taxon>Magnoliopsida</taxon>
        <taxon>eudicotyledons</taxon>
        <taxon>Gunneridae</taxon>
        <taxon>Pentapetalae</taxon>
        <taxon>rosids</taxon>
        <taxon>fabids</taxon>
        <taxon>Fabales</taxon>
        <taxon>Fabaceae</taxon>
        <taxon>Papilionoideae</taxon>
        <taxon>50 kb inversion clade</taxon>
        <taxon>NPAAA clade</taxon>
        <taxon>Hologalegina</taxon>
        <taxon>IRL clade</taxon>
        <taxon>Trifolieae</taxon>
        <taxon>Medicago</taxon>
    </lineage>
</organism>
<gene>
    <name evidence="10" type="ORF">MtrunA17_Chr8g0337581</name>
</gene>
<keyword evidence="6 8" id="KW-0326">Glycosidase</keyword>
<comment type="caution">
    <text evidence="10">The sequence shown here is derived from an EMBL/GenBank/DDBJ whole genome shotgun (WGS) entry which is preliminary data.</text>
</comment>
<dbReference type="Proteomes" id="UP000265566">
    <property type="component" value="Chromosome 8"/>
</dbReference>
<evidence type="ECO:0000256" key="7">
    <source>
        <dbReference type="ARBA" id="ARBA00023316"/>
    </source>
</evidence>
<dbReference type="InterPro" id="IPR006626">
    <property type="entry name" value="PbH1"/>
</dbReference>
<keyword evidence="5 8" id="KW-0378">Hydrolase</keyword>
<evidence type="ECO:0000256" key="1">
    <source>
        <dbReference type="ARBA" id="ARBA00004191"/>
    </source>
</evidence>
<dbReference type="SUPFAM" id="SSF51126">
    <property type="entry name" value="Pectin lyase-like"/>
    <property type="match status" value="1"/>
</dbReference>
<evidence type="ECO:0000313" key="10">
    <source>
        <dbReference type="EMBL" id="RHN38849.1"/>
    </source>
</evidence>
<feature type="signal peptide" evidence="9">
    <location>
        <begin position="1"/>
        <end position="19"/>
    </location>
</feature>
<feature type="chain" id="PRO_5017401632" evidence="9">
    <location>
        <begin position="20"/>
        <end position="391"/>
    </location>
</feature>